<dbReference type="Proteomes" id="UP000186922">
    <property type="component" value="Unassembled WGS sequence"/>
</dbReference>
<dbReference type="CDD" id="cd01650">
    <property type="entry name" value="RT_nLTR_like"/>
    <property type="match status" value="1"/>
</dbReference>
<dbReference type="AlphaFoldDB" id="A0A1D1V7U6"/>
<dbReference type="OrthoDB" id="6243574at2759"/>
<evidence type="ECO:0000259" key="1">
    <source>
        <dbReference type="PROSITE" id="PS50878"/>
    </source>
</evidence>
<evidence type="ECO:0000313" key="2">
    <source>
        <dbReference type="EMBL" id="GAU96980.1"/>
    </source>
</evidence>
<reference evidence="2 3" key="1">
    <citation type="journal article" date="2016" name="Nat. Commun.">
        <title>Extremotolerant tardigrade genome and improved radiotolerance of human cultured cells by tardigrade-unique protein.</title>
        <authorList>
            <person name="Hashimoto T."/>
            <person name="Horikawa D.D."/>
            <person name="Saito Y."/>
            <person name="Kuwahara H."/>
            <person name="Kozuka-Hata H."/>
            <person name="Shin-I T."/>
            <person name="Minakuchi Y."/>
            <person name="Ohishi K."/>
            <person name="Motoyama A."/>
            <person name="Aizu T."/>
            <person name="Enomoto A."/>
            <person name="Kondo K."/>
            <person name="Tanaka S."/>
            <person name="Hara Y."/>
            <person name="Koshikawa S."/>
            <person name="Sagara H."/>
            <person name="Miura T."/>
            <person name="Yokobori S."/>
            <person name="Miyagawa K."/>
            <person name="Suzuki Y."/>
            <person name="Kubo T."/>
            <person name="Oyama M."/>
            <person name="Kohara Y."/>
            <person name="Fujiyama A."/>
            <person name="Arakawa K."/>
            <person name="Katayama T."/>
            <person name="Toyoda A."/>
            <person name="Kunieda T."/>
        </authorList>
    </citation>
    <scope>NUCLEOTIDE SEQUENCE [LARGE SCALE GENOMIC DNA]</scope>
    <source>
        <strain evidence="2 3">YOKOZUNA-1</strain>
    </source>
</reference>
<gene>
    <name evidence="2" type="primary">RvY_08343-1</name>
    <name evidence="2" type="synonym">RvY_08343.1</name>
    <name evidence="2" type="ORF">RvY_08343</name>
</gene>
<dbReference type="PROSITE" id="PS50878">
    <property type="entry name" value="RT_POL"/>
    <property type="match status" value="1"/>
</dbReference>
<organism evidence="2 3">
    <name type="scientific">Ramazzottius varieornatus</name>
    <name type="common">Water bear</name>
    <name type="synonym">Tardigrade</name>
    <dbReference type="NCBI Taxonomy" id="947166"/>
    <lineage>
        <taxon>Eukaryota</taxon>
        <taxon>Metazoa</taxon>
        <taxon>Ecdysozoa</taxon>
        <taxon>Tardigrada</taxon>
        <taxon>Eutardigrada</taxon>
        <taxon>Parachela</taxon>
        <taxon>Hypsibioidea</taxon>
        <taxon>Ramazzottiidae</taxon>
        <taxon>Ramazzottius</taxon>
    </lineage>
</organism>
<evidence type="ECO:0000313" key="3">
    <source>
        <dbReference type="Proteomes" id="UP000186922"/>
    </source>
</evidence>
<protein>
    <recommendedName>
        <fullName evidence="1">Reverse transcriptase domain-containing protein</fullName>
    </recommendedName>
</protein>
<name>A0A1D1V7U6_RAMVA</name>
<accession>A0A1D1V7U6</accession>
<feature type="domain" description="Reverse transcriptase" evidence="1">
    <location>
        <begin position="35"/>
        <end position="283"/>
    </location>
</feature>
<dbReference type="Pfam" id="PF00078">
    <property type="entry name" value="RVT_1"/>
    <property type="match status" value="1"/>
</dbReference>
<dbReference type="EMBL" id="BDGG01000003">
    <property type="protein sequence ID" value="GAU96980.1"/>
    <property type="molecule type" value="Genomic_DNA"/>
</dbReference>
<dbReference type="STRING" id="947166.A0A1D1V7U6"/>
<comment type="caution">
    <text evidence="2">The sequence shown here is derived from an EMBL/GenBank/DDBJ whole genome shotgun (WGS) entry which is preliminary data.</text>
</comment>
<dbReference type="InterPro" id="IPR043502">
    <property type="entry name" value="DNA/RNA_pol_sf"/>
</dbReference>
<dbReference type="InterPro" id="IPR000477">
    <property type="entry name" value="RT_dom"/>
</dbReference>
<proteinExistence type="predicted"/>
<sequence length="437" mass="49335">MAVIPAESSSSLVTNRLLKIAGTTIFYPLSRLFNLILSTGKYPAAWKTADVVPVPKKGGSTFRPISLLPPLSKLFEKVLSDHINSFLDRNKLLSDTQYGFRRRRSTEMQLLQMSHQWSQALLERQEVDAIFLDCTKAFDRLPHSVIVESLAKHGVNGPLRFLLSDYLQERRQRVVIDGFFSEEIAVTSGVPQGSILGPLFFTIAVNHLSSKVKSPVFQYADDIVLYRIIRKNDNCAALQQDVNGITEWCIETGLEVNPSKLQHLRISNKRTSNAKVDGGNYNLSSVIIPSVTEAECLGATFSSKLDWTAQVDKVTAKCRRRLCAIKGFFPRRFGSVKQLLFNSLVRSVMDHASSCWHSTSKTLQRQLETIQKKFLQSIRLGSLLNDGHDRDFKQYRSHLSEVDWEPVWELRCKGILLNAFKIWAGVFTGGDSILKKE</sequence>
<keyword evidence="3" id="KW-1185">Reference proteome</keyword>
<dbReference type="PANTHER" id="PTHR33332">
    <property type="entry name" value="REVERSE TRANSCRIPTASE DOMAIN-CONTAINING PROTEIN"/>
    <property type="match status" value="1"/>
</dbReference>
<dbReference type="SUPFAM" id="SSF56672">
    <property type="entry name" value="DNA/RNA polymerases"/>
    <property type="match status" value="1"/>
</dbReference>